<evidence type="ECO:0000313" key="2">
    <source>
        <dbReference type="Proteomes" id="UP001151760"/>
    </source>
</evidence>
<sequence>TLSTVTKKTEVPVTISSHSSNLGSNFLNFSDIPHTDAKIVSLMDVHVHHEIPSNQTSTLLTVPILVISESSPIYTTVIPQSLPSFTPLPQQSISTPPLTTEATNPQSALPDFASVFQFKIRVTALEKEVVELKKNDPLKT</sequence>
<accession>A0ABQ5ITZ8</accession>
<keyword evidence="2" id="KW-1185">Reference proteome</keyword>
<protein>
    <submittedName>
        <fullName evidence="1">Uncharacterized protein</fullName>
    </submittedName>
</protein>
<organism evidence="1 2">
    <name type="scientific">Tanacetum coccineum</name>
    <dbReference type="NCBI Taxonomy" id="301880"/>
    <lineage>
        <taxon>Eukaryota</taxon>
        <taxon>Viridiplantae</taxon>
        <taxon>Streptophyta</taxon>
        <taxon>Embryophyta</taxon>
        <taxon>Tracheophyta</taxon>
        <taxon>Spermatophyta</taxon>
        <taxon>Magnoliopsida</taxon>
        <taxon>eudicotyledons</taxon>
        <taxon>Gunneridae</taxon>
        <taxon>Pentapetalae</taxon>
        <taxon>asterids</taxon>
        <taxon>campanulids</taxon>
        <taxon>Asterales</taxon>
        <taxon>Asteraceae</taxon>
        <taxon>Asteroideae</taxon>
        <taxon>Anthemideae</taxon>
        <taxon>Anthemidinae</taxon>
        <taxon>Tanacetum</taxon>
    </lineage>
</organism>
<dbReference type="EMBL" id="BQNB010021061">
    <property type="protein sequence ID" value="GJU02444.1"/>
    <property type="molecule type" value="Genomic_DNA"/>
</dbReference>
<dbReference type="Proteomes" id="UP001151760">
    <property type="component" value="Unassembled WGS sequence"/>
</dbReference>
<comment type="caution">
    <text evidence="1">The sequence shown here is derived from an EMBL/GenBank/DDBJ whole genome shotgun (WGS) entry which is preliminary data.</text>
</comment>
<evidence type="ECO:0000313" key="1">
    <source>
        <dbReference type="EMBL" id="GJU02444.1"/>
    </source>
</evidence>
<reference evidence="1" key="2">
    <citation type="submission" date="2022-01" db="EMBL/GenBank/DDBJ databases">
        <authorList>
            <person name="Yamashiro T."/>
            <person name="Shiraishi A."/>
            <person name="Satake H."/>
            <person name="Nakayama K."/>
        </authorList>
    </citation>
    <scope>NUCLEOTIDE SEQUENCE</scope>
</reference>
<name>A0ABQ5ITZ8_9ASTR</name>
<reference evidence="1" key="1">
    <citation type="journal article" date="2022" name="Int. J. Mol. Sci.">
        <title>Draft Genome of Tanacetum Coccineum: Genomic Comparison of Closely Related Tanacetum-Family Plants.</title>
        <authorList>
            <person name="Yamashiro T."/>
            <person name="Shiraishi A."/>
            <person name="Nakayama K."/>
            <person name="Satake H."/>
        </authorList>
    </citation>
    <scope>NUCLEOTIDE SEQUENCE</scope>
</reference>
<proteinExistence type="predicted"/>
<gene>
    <name evidence="1" type="ORF">Tco_1112782</name>
</gene>
<feature type="non-terminal residue" evidence="1">
    <location>
        <position position="1"/>
    </location>
</feature>